<dbReference type="Pfam" id="PF12802">
    <property type="entry name" value="MarR_2"/>
    <property type="match status" value="1"/>
</dbReference>
<keyword evidence="3" id="KW-0804">Transcription</keyword>
<evidence type="ECO:0000313" key="5">
    <source>
        <dbReference type="EMBL" id="MFC3811262.1"/>
    </source>
</evidence>
<dbReference type="SUPFAM" id="SSF46785">
    <property type="entry name" value="Winged helix' DNA-binding domain"/>
    <property type="match status" value="1"/>
</dbReference>
<dbReference type="EMBL" id="JBHRYQ010000001">
    <property type="protein sequence ID" value="MFC3811262.1"/>
    <property type="molecule type" value="Genomic_DNA"/>
</dbReference>
<feature type="domain" description="HTH marR-type" evidence="4">
    <location>
        <begin position="1"/>
        <end position="137"/>
    </location>
</feature>
<dbReference type="InterPro" id="IPR036388">
    <property type="entry name" value="WH-like_DNA-bd_sf"/>
</dbReference>
<reference evidence="6" key="1">
    <citation type="journal article" date="2019" name="Int. J. Syst. Evol. Microbiol.">
        <title>The Global Catalogue of Microorganisms (GCM) 10K type strain sequencing project: providing services to taxonomists for standard genome sequencing and annotation.</title>
        <authorList>
            <consortium name="The Broad Institute Genomics Platform"/>
            <consortium name="The Broad Institute Genome Sequencing Center for Infectious Disease"/>
            <person name="Wu L."/>
            <person name="Ma J."/>
        </authorList>
    </citation>
    <scope>NUCLEOTIDE SEQUENCE [LARGE SCALE GENOMIC DNA]</scope>
    <source>
        <strain evidence="6">CECT 7956</strain>
    </source>
</reference>
<proteinExistence type="predicted"/>
<dbReference type="PRINTS" id="PR00598">
    <property type="entry name" value="HTHMARR"/>
</dbReference>
<organism evidence="5 6">
    <name type="scientific">Lacihabitans lacunae</name>
    <dbReference type="NCBI Taxonomy" id="1028214"/>
    <lineage>
        <taxon>Bacteria</taxon>
        <taxon>Pseudomonadati</taxon>
        <taxon>Bacteroidota</taxon>
        <taxon>Cytophagia</taxon>
        <taxon>Cytophagales</taxon>
        <taxon>Leadbetterellaceae</taxon>
        <taxon>Lacihabitans</taxon>
    </lineage>
</organism>
<dbReference type="Gene3D" id="1.10.10.10">
    <property type="entry name" value="Winged helix-like DNA-binding domain superfamily/Winged helix DNA-binding domain"/>
    <property type="match status" value="1"/>
</dbReference>
<protein>
    <submittedName>
        <fullName evidence="5">MarR family winged helix-turn-helix transcriptional regulator</fullName>
    </submittedName>
</protein>
<dbReference type="Proteomes" id="UP001595616">
    <property type="component" value="Unassembled WGS sequence"/>
</dbReference>
<dbReference type="SMART" id="SM00347">
    <property type="entry name" value="HTH_MARR"/>
    <property type="match status" value="1"/>
</dbReference>
<gene>
    <name evidence="5" type="ORF">ACFOOI_11420</name>
</gene>
<accession>A0ABV7YWP9</accession>
<comment type="caution">
    <text evidence="5">The sequence shown here is derived from an EMBL/GenBank/DDBJ whole genome shotgun (WGS) entry which is preliminary data.</text>
</comment>
<dbReference type="PANTHER" id="PTHR42756">
    <property type="entry name" value="TRANSCRIPTIONAL REGULATOR, MARR"/>
    <property type="match status" value="1"/>
</dbReference>
<dbReference type="InterPro" id="IPR036390">
    <property type="entry name" value="WH_DNA-bd_sf"/>
</dbReference>
<sequence>MDRKSIGIQLVSTLKIMGKSMMDAFQEQELNLSFDQFMLLGFLNHHHQITQQELSVELRKDKSVVLRQVAVLTQLNLIERLEDKQDKRKKLLVLTSKGKTLMTKMKAYQGQIWEEMLRDIPEENLKVLSETLITIQNNNEFKINT</sequence>
<evidence type="ECO:0000256" key="1">
    <source>
        <dbReference type="ARBA" id="ARBA00023015"/>
    </source>
</evidence>
<keyword evidence="1" id="KW-0805">Transcription regulation</keyword>
<dbReference type="RefSeq" id="WP_379838104.1">
    <property type="nucleotide sequence ID" value="NZ_JBHRYQ010000001.1"/>
</dbReference>
<evidence type="ECO:0000256" key="2">
    <source>
        <dbReference type="ARBA" id="ARBA00023125"/>
    </source>
</evidence>
<keyword evidence="6" id="KW-1185">Reference proteome</keyword>
<evidence type="ECO:0000256" key="3">
    <source>
        <dbReference type="ARBA" id="ARBA00023163"/>
    </source>
</evidence>
<name>A0ABV7YWP9_9BACT</name>
<dbReference type="InterPro" id="IPR000835">
    <property type="entry name" value="HTH_MarR-typ"/>
</dbReference>
<dbReference type="PANTHER" id="PTHR42756:SF1">
    <property type="entry name" value="TRANSCRIPTIONAL REPRESSOR OF EMRAB OPERON"/>
    <property type="match status" value="1"/>
</dbReference>
<keyword evidence="2" id="KW-0238">DNA-binding</keyword>
<dbReference type="PROSITE" id="PS50995">
    <property type="entry name" value="HTH_MARR_2"/>
    <property type="match status" value="1"/>
</dbReference>
<evidence type="ECO:0000259" key="4">
    <source>
        <dbReference type="PROSITE" id="PS50995"/>
    </source>
</evidence>
<evidence type="ECO:0000313" key="6">
    <source>
        <dbReference type="Proteomes" id="UP001595616"/>
    </source>
</evidence>